<protein>
    <recommendedName>
        <fullName evidence="5">Glycosyltransferase family 1 protein</fullName>
    </recommendedName>
</protein>
<dbReference type="EMBL" id="CP026309">
    <property type="protein sequence ID" value="AUV82524.1"/>
    <property type="molecule type" value="Genomic_DNA"/>
</dbReference>
<evidence type="ECO:0008006" key="5">
    <source>
        <dbReference type="Google" id="ProtNLM"/>
    </source>
</evidence>
<dbReference type="SUPFAM" id="SSF53756">
    <property type="entry name" value="UDP-Glycosyltransferase/glycogen phosphorylase"/>
    <property type="match status" value="1"/>
</dbReference>
<dbReference type="PANTHER" id="PTHR45947">
    <property type="entry name" value="SULFOQUINOVOSYL TRANSFERASE SQD2"/>
    <property type="match status" value="1"/>
</dbReference>
<dbReference type="Gene3D" id="3.40.50.2000">
    <property type="entry name" value="Glycogen Phosphorylase B"/>
    <property type="match status" value="2"/>
</dbReference>
<dbReference type="CDD" id="cd03801">
    <property type="entry name" value="GT4_PimA-like"/>
    <property type="match status" value="1"/>
</dbReference>
<feature type="domain" description="Glycosyl transferase family 1" evidence="1">
    <location>
        <begin position="217"/>
        <end position="379"/>
    </location>
</feature>
<dbReference type="InterPro" id="IPR050194">
    <property type="entry name" value="Glycosyltransferase_grp1"/>
</dbReference>
<name>A0A2I8VKV8_9EURY</name>
<proteinExistence type="predicted"/>
<evidence type="ECO:0000313" key="4">
    <source>
        <dbReference type="Proteomes" id="UP000236584"/>
    </source>
</evidence>
<gene>
    <name evidence="3" type="ORF">C2R22_13470</name>
</gene>
<evidence type="ECO:0000313" key="3">
    <source>
        <dbReference type="EMBL" id="AUV82524.1"/>
    </source>
</evidence>
<accession>A0A2I8VKV8</accession>
<dbReference type="PANTHER" id="PTHR45947:SF3">
    <property type="entry name" value="SULFOQUINOVOSYL TRANSFERASE SQD2"/>
    <property type="match status" value="1"/>
</dbReference>
<dbReference type="GO" id="GO:0016757">
    <property type="term" value="F:glycosyltransferase activity"/>
    <property type="evidence" value="ECO:0007669"/>
    <property type="project" value="InterPro"/>
</dbReference>
<dbReference type="Proteomes" id="UP000236584">
    <property type="component" value="Chromosome"/>
</dbReference>
<keyword evidence="4" id="KW-1185">Reference proteome</keyword>
<dbReference type="Pfam" id="PF00534">
    <property type="entry name" value="Glycos_transf_1"/>
    <property type="match status" value="1"/>
</dbReference>
<evidence type="ECO:0000259" key="2">
    <source>
        <dbReference type="Pfam" id="PF13439"/>
    </source>
</evidence>
<evidence type="ECO:0000259" key="1">
    <source>
        <dbReference type="Pfam" id="PF00534"/>
    </source>
</evidence>
<sequence>MNRMYNTDSDHGDKSDAALTGEEVSGLRVLICTDYLPPEGGGVEVVVENLAVRLASKGVNVAVFSLVDNEDSEIQDIDNVSVYTSKSISLTEKIGLQSQFSIEAPFYLRQLIKRFDPDVIHLHNRFFFTTVSSTVAQATLRSAVPTVTTLHLGDISNITGLSGYIARLFEQTVGRIMIRRSDRIIAVSEAVAEYSYSLGGVPERTNVIPNGVDTERFHPNPERTGSNSILFVGRLVQNKGPQTLIDAMPMVLRSVPDADLKIVGTGPMENTLKARTEELGIQESVRFVGYVQSVAEAMRSADVFCRPSLSEGMPLTVLEAMASGLPAVVTPVAGVPEIVTHGETGVLVPPKNPAELSEAIVDLLSDDGSRKRIAESAREYVVREHSWETRCDEVLSTYLDVLNESTMLVQS</sequence>
<dbReference type="InterPro" id="IPR001296">
    <property type="entry name" value="Glyco_trans_1"/>
</dbReference>
<reference evidence="3 4" key="1">
    <citation type="submission" date="2018-01" db="EMBL/GenBank/DDBJ databases">
        <title>Complete genome sequence of Salinigranum rubrum GX10T, an extremely halophilic archaeon isolated from a marine solar saltern.</title>
        <authorList>
            <person name="Han S."/>
        </authorList>
    </citation>
    <scope>NUCLEOTIDE SEQUENCE [LARGE SCALE GENOMIC DNA]</scope>
    <source>
        <strain evidence="3 4">GX10</strain>
    </source>
</reference>
<dbReference type="Pfam" id="PF13439">
    <property type="entry name" value="Glyco_transf_4"/>
    <property type="match status" value="1"/>
</dbReference>
<feature type="domain" description="Glycosyltransferase subfamily 4-like N-terminal" evidence="2">
    <location>
        <begin position="41"/>
        <end position="216"/>
    </location>
</feature>
<dbReference type="InterPro" id="IPR028098">
    <property type="entry name" value="Glyco_trans_4-like_N"/>
</dbReference>
<organism evidence="3 4">
    <name type="scientific">Salinigranum rubrum</name>
    <dbReference type="NCBI Taxonomy" id="755307"/>
    <lineage>
        <taxon>Archaea</taxon>
        <taxon>Methanobacteriati</taxon>
        <taxon>Methanobacteriota</taxon>
        <taxon>Stenosarchaea group</taxon>
        <taxon>Halobacteria</taxon>
        <taxon>Halobacteriales</taxon>
        <taxon>Haloferacaceae</taxon>
        <taxon>Salinigranum</taxon>
    </lineage>
</organism>
<dbReference type="KEGG" id="srub:C2R22_13470"/>
<dbReference type="AlphaFoldDB" id="A0A2I8VKV8"/>